<sequence length="520" mass="57901">MGWWRDAVFYQIYPRSFADSDGDGVGDLPGIIGRLAHLKDLGVDAVWLSPCYRSPMVDFGYDISDYRDIDPVFGTLRDFDELLSAAHGMGLRVVLDLVANHTSDRHPWFQESRSARDAPRRDWYVWADPAEDGGPPNNWLSTFPDTGAAWTFDEATGQYYLHSFTRNQPDLNWWNPAVRQAMTEVMRFWLDRGVDGFRFDVPHRLIKDRALQDNPPDVAHLRKATGAPPGRQRHIDRPEVHEVLRALRAVLDDYPDRVAVGEVGVTDSGRLTAYYGDDDELNLLFNFAFWSQPWSANGFRDAVAVVEATTPAHAWPTYALSNHDLPRAAHRYAEDGHGPARARLAAMMLLTLGGTPFLYYGEEIGMTDVPVPAQRAHDPDGRDGCRAPMLWDENRHAGFTLGTPWLPIAADAPAINVAVQRARPDSLLNLYRKLLALRRTHPALTEGAYRVADFGDDRVFAYHRETGDERLLVALNFAATSVTAPMALADARLLCSTHPGSTGSGGLRLGPHEGILVSIG</sequence>
<dbReference type="InterPro" id="IPR017853">
    <property type="entry name" value="GH"/>
</dbReference>
<dbReference type="AlphaFoldDB" id="A0A6G9YEM3"/>
<dbReference type="InterPro" id="IPR022567">
    <property type="entry name" value="DUF3459"/>
</dbReference>
<dbReference type="RefSeq" id="WP_167474456.1">
    <property type="nucleotide sequence ID" value="NZ_CP046172.1"/>
</dbReference>
<dbReference type="Gene3D" id="2.60.40.1180">
    <property type="entry name" value="Golgi alpha-mannosidase II"/>
    <property type="match status" value="1"/>
</dbReference>
<reference evidence="5 6" key="1">
    <citation type="journal article" date="2019" name="ACS Chem. Biol.">
        <title>Identification and Mobilization of a Cryptic Antibiotic Biosynthesis Gene Locus from a Human-Pathogenic Nocardia Isolate.</title>
        <authorList>
            <person name="Herisse M."/>
            <person name="Ishida K."/>
            <person name="Porter J.L."/>
            <person name="Howden B."/>
            <person name="Hertweck C."/>
            <person name="Stinear T.P."/>
            <person name="Pidot S.J."/>
        </authorList>
    </citation>
    <scope>NUCLEOTIDE SEQUENCE [LARGE SCALE GENOMIC DNA]</scope>
    <source>
        <strain evidence="5 6">AUSMDU00012717</strain>
    </source>
</reference>
<dbReference type="SUPFAM" id="SSF51445">
    <property type="entry name" value="(Trans)glycosidases"/>
    <property type="match status" value="1"/>
</dbReference>
<evidence type="ECO:0000256" key="2">
    <source>
        <dbReference type="ARBA" id="ARBA00022801"/>
    </source>
</evidence>
<evidence type="ECO:0000256" key="3">
    <source>
        <dbReference type="ARBA" id="ARBA00023295"/>
    </source>
</evidence>
<dbReference type="GO" id="GO:0016853">
    <property type="term" value="F:isomerase activity"/>
    <property type="evidence" value="ECO:0007669"/>
    <property type="project" value="UniProtKB-KW"/>
</dbReference>
<proteinExistence type="inferred from homology"/>
<name>A0A6G9YEM3_9NOCA</name>
<dbReference type="PANTHER" id="PTHR10357:SF179">
    <property type="entry name" value="NEUTRAL AND BASIC AMINO ACID TRANSPORT PROTEIN RBAT"/>
    <property type="match status" value="1"/>
</dbReference>
<dbReference type="EMBL" id="CP046172">
    <property type="protein sequence ID" value="QIS11681.1"/>
    <property type="molecule type" value="Genomic_DNA"/>
</dbReference>
<feature type="domain" description="Glycosyl hydrolase family 13 catalytic" evidence="4">
    <location>
        <begin position="11"/>
        <end position="438"/>
    </location>
</feature>
<comment type="similarity">
    <text evidence="1">Belongs to the glycosyl hydrolase 13 family.</text>
</comment>
<dbReference type="GO" id="GO:0004556">
    <property type="term" value="F:alpha-amylase activity"/>
    <property type="evidence" value="ECO:0007669"/>
    <property type="project" value="TreeGrafter"/>
</dbReference>
<dbReference type="FunFam" id="3.90.400.10:FF:000002">
    <property type="entry name" value="Sucrose isomerase"/>
    <property type="match status" value="1"/>
</dbReference>
<dbReference type="GO" id="GO:0009313">
    <property type="term" value="P:oligosaccharide catabolic process"/>
    <property type="evidence" value="ECO:0007669"/>
    <property type="project" value="TreeGrafter"/>
</dbReference>
<dbReference type="InterPro" id="IPR045857">
    <property type="entry name" value="O16G_dom_2"/>
</dbReference>
<dbReference type="SMART" id="SM00642">
    <property type="entry name" value="Aamy"/>
    <property type="match status" value="1"/>
</dbReference>
<protein>
    <submittedName>
        <fullName evidence="5">DUF3459 domain-containing protein</fullName>
    </submittedName>
</protein>
<dbReference type="PANTHER" id="PTHR10357">
    <property type="entry name" value="ALPHA-AMYLASE FAMILY MEMBER"/>
    <property type="match status" value="1"/>
</dbReference>
<accession>A0A6G9YEM3</accession>
<dbReference type="Proteomes" id="UP000503540">
    <property type="component" value="Chromosome"/>
</dbReference>
<keyword evidence="3" id="KW-0326">Glycosidase</keyword>
<dbReference type="Gene3D" id="3.90.400.10">
    <property type="entry name" value="Oligo-1,6-glucosidase, Domain 2"/>
    <property type="match status" value="1"/>
</dbReference>
<evidence type="ECO:0000313" key="6">
    <source>
        <dbReference type="Proteomes" id="UP000503540"/>
    </source>
</evidence>
<dbReference type="Pfam" id="PF00128">
    <property type="entry name" value="Alpha-amylase"/>
    <property type="match status" value="1"/>
</dbReference>
<dbReference type="KEGG" id="nah:F5544_19065"/>
<evidence type="ECO:0000256" key="1">
    <source>
        <dbReference type="ARBA" id="ARBA00008061"/>
    </source>
</evidence>
<evidence type="ECO:0000259" key="4">
    <source>
        <dbReference type="SMART" id="SM00642"/>
    </source>
</evidence>
<keyword evidence="6" id="KW-1185">Reference proteome</keyword>
<evidence type="ECO:0000313" key="5">
    <source>
        <dbReference type="EMBL" id="QIS11681.1"/>
    </source>
</evidence>
<dbReference type="InterPro" id="IPR013780">
    <property type="entry name" value="Glyco_hydro_b"/>
</dbReference>
<dbReference type="Pfam" id="PF11941">
    <property type="entry name" value="DUF3459"/>
    <property type="match status" value="1"/>
</dbReference>
<dbReference type="SUPFAM" id="SSF51011">
    <property type="entry name" value="Glycosyl hydrolase domain"/>
    <property type="match status" value="1"/>
</dbReference>
<gene>
    <name evidence="5" type="ORF">F5544_19065</name>
</gene>
<keyword evidence="2" id="KW-0378">Hydrolase</keyword>
<dbReference type="Gene3D" id="3.20.20.80">
    <property type="entry name" value="Glycosidases"/>
    <property type="match status" value="1"/>
</dbReference>
<organism evidence="5 6">
    <name type="scientific">Nocardia arthritidis</name>
    <dbReference type="NCBI Taxonomy" id="228602"/>
    <lineage>
        <taxon>Bacteria</taxon>
        <taxon>Bacillati</taxon>
        <taxon>Actinomycetota</taxon>
        <taxon>Actinomycetes</taxon>
        <taxon>Mycobacteriales</taxon>
        <taxon>Nocardiaceae</taxon>
        <taxon>Nocardia</taxon>
    </lineage>
</organism>
<dbReference type="InterPro" id="IPR006047">
    <property type="entry name" value="GH13_cat_dom"/>
</dbReference>